<protein>
    <submittedName>
        <fullName evidence="9">Chloride transporter, ClC family</fullName>
    </submittedName>
</protein>
<evidence type="ECO:0000256" key="2">
    <source>
        <dbReference type="ARBA" id="ARBA00022448"/>
    </source>
</evidence>
<gene>
    <name evidence="9" type="ORF">HMPREF0501_00762</name>
</gene>
<keyword evidence="7" id="KW-0868">Chloride</keyword>
<evidence type="ECO:0000256" key="1">
    <source>
        <dbReference type="ARBA" id="ARBA00004141"/>
    </source>
</evidence>
<organism evidence="9 10">
    <name type="scientific">Limosilactobacillus coleohominis 101-4-CHN</name>
    <dbReference type="NCBI Taxonomy" id="575594"/>
    <lineage>
        <taxon>Bacteria</taxon>
        <taxon>Bacillati</taxon>
        <taxon>Bacillota</taxon>
        <taxon>Bacilli</taxon>
        <taxon>Lactobacillales</taxon>
        <taxon>Lactobacillaceae</taxon>
        <taxon>Limosilactobacillus</taxon>
    </lineage>
</organism>
<keyword evidence="5" id="KW-0406">Ion transport</keyword>
<reference evidence="9 10" key="1">
    <citation type="submission" date="2009-06" db="EMBL/GenBank/DDBJ databases">
        <title>The Genome Sequence of Lactobacillus coleohominis strain 101-4-CHN.</title>
        <authorList>
            <consortium name="The Broad Institute Genome Sequencing Platform"/>
            <person name="Ward D."/>
            <person name="Young S.K."/>
            <person name="Zeng Q."/>
            <person name="Koehrsen M."/>
            <person name="Alvarado L."/>
            <person name="Berlin A."/>
            <person name="Borenstein D."/>
            <person name="Chen Z."/>
            <person name="Engels R."/>
            <person name="Freedman E."/>
            <person name="Gellesch M."/>
            <person name="Goldberg J."/>
            <person name="Griggs A."/>
            <person name="Gujja S."/>
            <person name="Heiman D."/>
            <person name="Hepburn T."/>
            <person name="Howarth C."/>
            <person name="Jen D."/>
            <person name="Larson L."/>
            <person name="Lewis B."/>
            <person name="Mehta T."/>
            <person name="Park D."/>
            <person name="Pearson M."/>
            <person name="Roberts A."/>
            <person name="Saif S."/>
            <person name="Shea T."/>
            <person name="Shenoy N."/>
            <person name="Sisk P."/>
            <person name="Stolte C."/>
            <person name="Sykes S."/>
            <person name="Walk T."/>
            <person name="White J."/>
            <person name="Yandava C."/>
            <person name="Liu Y."/>
            <person name="Xu Q."/>
            <person name="Lander E."/>
            <person name="Nusbaum C."/>
            <person name="Galagan J."/>
            <person name="Birren B."/>
        </authorList>
    </citation>
    <scope>NUCLEOTIDE SEQUENCE [LARGE SCALE GENOMIC DNA]</scope>
    <source>
        <strain evidence="9 10">101-4-CHN</strain>
    </source>
</reference>
<sequence>MKTAADVLNKPFHSNFLKLIFAGSLVGILTGLVVSLFRWIIDQTLSGLQIIYPAMAQHHWWILAYAGLTIIICLVLGYVIHPFQTDLVGSGVPQIEAILAGQHTMNWAQVLWRKFIGGLLAICPGLFLGREGPCIQMGAAIGQGFSEHFFHNNRDITRTLLSCGIAAGLSAAFSAPLAGTMFLLEEIVFHFQPQIWLTALAAAICSDAVTVCFFGTKPCLFLPITNNLPVHSYPIMIILGLILGICAYGYQYCLLNLRWWFSKIHQIPAQYHSIFPLLLIIPVGLWQPRILGGSHLLINYLVAKVTHVGMHNYPQLIMYLLIFLVIRFVWSMLSYGATVPGGIFMPILVLGALLGCISAPLMIQTNVIPATDFINIIAFSMAAYFGAIEHAPFTAILLITEMVGSIEQILPMTIMTFVAYLVNDLLGGRPIYTALREEIFA</sequence>
<dbReference type="STRING" id="575594.HMPREF0501_00762"/>
<feature type="transmembrane region" description="Helical" evidence="8">
    <location>
        <begin position="160"/>
        <end position="183"/>
    </location>
</feature>
<evidence type="ECO:0000256" key="4">
    <source>
        <dbReference type="ARBA" id="ARBA00022989"/>
    </source>
</evidence>
<evidence type="ECO:0000313" key="10">
    <source>
        <dbReference type="Proteomes" id="UP000003987"/>
    </source>
</evidence>
<feature type="transmembrane region" description="Helical" evidence="8">
    <location>
        <begin position="228"/>
        <end position="250"/>
    </location>
</feature>
<keyword evidence="6 8" id="KW-0472">Membrane</keyword>
<dbReference type="Pfam" id="PF00654">
    <property type="entry name" value="Voltage_CLC"/>
    <property type="match status" value="1"/>
</dbReference>
<dbReference type="PRINTS" id="PR00762">
    <property type="entry name" value="CLCHANNEL"/>
</dbReference>
<dbReference type="GO" id="GO:0005886">
    <property type="term" value="C:plasma membrane"/>
    <property type="evidence" value="ECO:0007669"/>
    <property type="project" value="TreeGrafter"/>
</dbReference>
<keyword evidence="10" id="KW-1185">Reference proteome</keyword>
<evidence type="ECO:0000256" key="6">
    <source>
        <dbReference type="ARBA" id="ARBA00023136"/>
    </source>
</evidence>
<evidence type="ECO:0000256" key="8">
    <source>
        <dbReference type="SAM" id="Phobius"/>
    </source>
</evidence>
<dbReference type="PANTHER" id="PTHR45711:SF6">
    <property type="entry name" value="CHLORIDE CHANNEL PROTEIN"/>
    <property type="match status" value="1"/>
</dbReference>
<feature type="transmembrane region" description="Helical" evidence="8">
    <location>
        <begin position="343"/>
        <end position="363"/>
    </location>
</feature>
<comment type="subcellular location">
    <subcellularLocation>
        <location evidence="1">Membrane</location>
        <topology evidence="1">Multi-pass membrane protein</topology>
    </subcellularLocation>
</comment>
<dbReference type="SUPFAM" id="SSF81340">
    <property type="entry name" value="Clc chloride channel"/>
    <property type="match status" value="1"/>
</dbReference>
<evidence type="ECO:0000313" key="9">
    <source>
        <dbReference type="EMBL" id="EEU30384.1"/>
    </source>
</evidence>
<dbReference type="InterPro" id="IPR014743">
    <property type="entry name" value="Cl-channel_core"/>
</dbReference>
<dbReference type="InterPro" id="IPR001807">
    <property type="entry name" value="ClC"/>
</dbReference>
<proteinExistence type="predicted"/>
<evidence type="ECO:0000256" key="5">
    <source>
        <dbReference type="ARBA" id="ARBA00023065"/>
    </source>
</evidence>
<dbReference type="Proteomes" id="UP000003987">
    <property type="component" value="Unassembled WGS sequence"/>
</dbReference>
<name>C7XVL8_9LACO</name>
<dbReference type="AlphaFoldDB" id="C7XVL8"/>
<keyword evidence="3 8" id="KW-0812">Transmembrane</keyword>
<feature type="transmembrane region" description="Helical" evidence="8">
    <location>
        <begin position="316"/>
        <end position="337"/>
    </location>
</feature>
<feature type="transmembrane region" description="Helical" evidence="8">
    <location>
        <begin position="195"/>
        <end position="216"/>
    </location>
</feature>
<accession>C7XVL8</accession>
<feature type="transmembrane region" description="Helical" evidence="8">
    <location>
        <begin position="408"/>
        <end position="426"/>
    </location>
</feature>
<evidence type="ECO:0000256" key="3">
    <source>
        <dbReference type="ARBA" id="ARBA00022692"/>
    </source>
</evidence>
<feature type="transmembrane region" description="Helical" evidence="8">
    <location>
        <begin position="20"/>
        <end position="41"/>
    </location>
</feature>
<feature type="transmembrane region" description="Helical" evidence="8">
    <location>
        <begin position="62"/>
        <end position="80"/>
    </location>
</feature>
<dbReference type="GO" id="GO:0005247">
    <property type="term" value="F:voltage-gated chloride channel activity"/>
    <property type="evidence" value="ECO:0007669"/>
    <property type="project" value="TreeGrafter"/>
</dbReference>
<dbReference type="HOGENOM" id="CLU_015263_7_4_9"/>
<dbReference type="EMBL" id="GG698803">
    <property type="protein sequence ID" value="EEU30384.1"/>
    <property type="molecule type" value="Genomic_DNA"/>
</dbReference>
<keyword evidence="2" id="KW-0813">Transport</keyword>
<evidence type="ECO:0000256" key="7">
    <source>
        <dbReference type="ARBA" id="ARBA00023214"/>
    </source>
</evidence>
<dbReference type="Gene3D" id="1.10.3080.10">
    <property type="entry name" value="Clc chloride channel"/>
    <property type="match status" value="1"/>
</dbReference>
<dbReference type="CDD" id="cd01031">
    <property type="entry name" value="EriC"/>
    <property type="match status" value="1"/>
</dbReference>
<dbReference type="eggNOG" id="COG0038">
    <property type="taxonomic scope" value="Bacteria"/>
</dbReference>
<feature type="transmembrane region" description="Helical" evidence="8">
    <location>
        <begin position="270"/>
        <end position="286"/>
    </location>
</feature>
<keyword evidence="4 8" id="KW-1133">Transmembrane helix</keyword>
<dbReference type="PANTHER" id="PTHR45711">
    <property type="entry name" value="CHLORIDE CHANNEL PROTEIN"/>
    <property type="match status" value="1"/>
</dbReference>
<feature type="transmembrane region" description="Helical" evidence="8">
    <location>
        <begin position="370"/>
        <end position="388"/>
    </location>
</feature>